<dbReference type="InterPro" id="IPR000639">
    <property type="entry name" value="Epox_hydrolase-like"/>
</dbReference>
<comment type="caution">
    <text evidence="2">The sequence shown here is derived from an EMBL/GenBank/DDBJ whole genome shotgun (WGS) entry which is preliminary data.</text>
</comment>
<keyword evidence="2" id="KW-0378">Hydrolase</keyword>
<proteinExistence type="predicted"/>
<reference evidence="2 3" key="1">
    <citation type="submission" date="2023-03" db="EMBL/GenBank/DDBJ databases">
        <title>Bacillus Genome Sequencing.</title>
        <authorList>
            <person name="Dunlap C."/>
        </authorList>
    </citation>
    <scope>NUCLEOTIDE SEQUENCE [LARGE SCALE GENOMIC DNA]</scope>
    <source>
        <strain evidence="2 3">NRS-52</strain>
    </source>
</reference>
<name>A0ABU6PS06_9BACL</name>
<dbReference type="RefSeq" id="WP_328276685.1">
    <property type="nucleotide sequence ID" value="NZ_JARTLD010000018.1"/>
</dbReference>
<dbReference type="GO" id="GO:0016787">
    <property type="term" value="F:hydrolase activity"/>
    <property type="evidence" value="ECO:0007669"/>
    <property type="project" value="UniProtKB-KW"/>
</dbReference>
<dbReference type="EMBL" id="JARTLD010000018">
    <property type="protein sequence ID" value="MED5017172.1"/>
    <property type="molecule type" value="Genomic_DNA"/>
</dbReference>
<dbReference type="PRINTS" id="PR00111">
    <property type="entry name" value="ABHYDROLASE"/>
</dbReference>
<evidence type="ECO:0000259" key="1">
    <source>
        <dbReference type="Pfam" id="PF00561"/>
    </source>
</evidence>
<protein>
    <submittedName>
        <fullName evidence="2">Alpha/beta hydrolase</fullName>
    </submittedName>
</protein>
<feature type="domain" description="AB hydrolase-1" evidence="1">
    <location>
        <begin position="21"/>
        <end position="247"/>
    </location>
</feature>
<dbReference type="InterPro" id="IPR000073">
    <property type="entry name" value="AB_hydrolase_1"/>
</dbReference>
<dbReference type="InterPro" id="IPR050266">
    <property type="entry name" value="AB_hydrolase_sf"/>
</dbReference>
<gene>
    <name evidence="2" type="ORF">P9847_07590</name>
</gene>
<dbReference type="PANTHER" id="PTHR43798">
    <property type="entry name" value="MONOACYLGLYCEROL LIPASE"/>
    <property type="match status" value="1"/>
</dbReference>
<dbReference type="PRINTS" id="PR00412">
    <property type="entry name" value="EPOXHYDRLASE"/>
</dbReference>
<evidence type="ECO:0000313" key="3">
    <source>
        <dbReference type="Proteomes" id="UP001343257"/>
    </source>
</evidence>
<organism evidence="2 3">
    <name type="scientific">Paenibacillus chibensis</name>
    <dbReference type="NCBI Taxonomy" id="59846"/>
    <lineage>
        <taxon>Bacteria</taxon>
        <taxon>Bacillati</taxon>
        <taxon>Bacillota</taxon>
        <taxon>Bacilli</taxon>
        <taxon>Bacillales</taxon>
        <taxon>Paenibacillaceae</taxon>
        <taxon>Paenibacillus</taxon>
    </lineage>
</organism>
<keyword evidence="3" id="KW-1185">Reference proteome</keyword>
<dbReference type="InterPro" id="IPR029058">
    <property type="entry name" value="AB_hydrolase_fold"/>
</dbReference>
<sequence length="268" mass="29085">MEKVLCDGYTLCYTEQGQGEPIVLLHGFCGNSEYWDKVVPLLSGSYRCIVPDLRGHGHSDAPLGAYSIEQMADDVLKLLDELDLPKVTMLGHSMGGYVTLSFTQRYASRLNGFGLIHSTGYPDDEAGKEKRLKAVSTIQSEGITAFIDDLVPGLFALDESETREQLIAKTKEIGYMTPPQGAAGVALAMRERPDRRDVISASTLPVLLVAGEKDQVIPAEKVFTADHPNITQATVPGAGHMSMMEAPEELAKVIKSFLEPSQSKSGNQ</sequence>
<dbReference type="SUPFAM" id="SSF53474">
    <property type="entry name" value="alpha/beta-Hydrolases"/>
    <property type="match status" value="1"/>
</dbReference>
<dbReference type="Pfam" id="PF00561">
    <property type="entry name" value="Abhydrolase_1"/>
    <property type="match status" value="1"/>
</dbReference>
<accession>A0ABU6PS06</accession>
<dbReference type="Gene3D" id="3.40.50.1820">
    <property type="entry name" value="alpha/beta hydrolase"/>
    <property type="match status" value="1"/>
</dbReference>
<dbReference type="Proteomes" id="UP001343257">
    <property type="component" value="Unassembled WGS sequence"/>
</dbReference>
<evidence type="ECO:0000313" key="2">
    <source>
        <dbReference type="EMBL" id="MED5017172.1"/>
    </source>
</evidence>